<evidence type="ECO:0000256" key="1">
    <source>
        <dbReference type="ARBA" id="ARBA00004651"/>
    </source>
</evidence>
<comment type="caution">
    <text evidence="10">The sequence shown here is derived from an EMBL/GenBank/DDBJ whole genome shotgun (WGS) entry which is preliminary data.</text>
</comment>
<feature type="transmembrane region" description="Helical" evidence="8">
    <location>
        <begin position="118"/>
        <end position="137"/>
    </location>
</feature>
<feature type="domain" description="Major facilitator superfamily (MFS) profile" evidence="9">
    <location>
        <begin position="1"/>
        <end position="451"/>
    </location>
</feature>
<keyword evidence="2" id="KW-0813">Transport</keyword>
<reference evidence="10 11" key="1">
    <citation type="journal article" date="2016" name="Int. J. Syst. Evol. Microbiol.">
        <title>Nocardioides albidus sp. nov., an actinobacterium isolated from garden soil.</title>
        <authorList>
            <person name="Singh H."/>
            <person name="Du J."/>
            <person name="Trinh H."/>
            <person name="Won K."/>
            <person name="Yang J.E."/>
            <person name="Yin C."/>
            <person name="Kook M."/>
            <person name="Yi T.H."/>
        </authorList>
    </citation>
    <scope>NUCLEOTIDE SEQUENCE [LARGE SCALE GENOMIC DNA]</scope>
    <source>
        <strain evidence="10 11">CCTCC AB 2015297</strain>
    </source>
</reference>
<keyword evidence="4 8" id="KW-0812">Transmembrane</keyword>
<feature type="transmembrane region" description="Helical" evidence="8">
    <location>
        <begin position="32"/>
        <end position="50"/>
    </location>
</feature>
<organism evidence="10 11">
    <name type="scientific">Nocardioides albidus</name>
    <dbReference type="NCBI Taxonomy" id="1517589"/>
    <lineage>
        <taxon>Bacteria</taxon>
        <taxon>Bacillati</taxon>
        <taxon>Actinomycetota</taxon>
        <taxon>Actinomycetes</taxon>
        <taxon>Propionibacteriales</taxon>
        <taxon>Nocardioidaceae</taxon>
        <taxon>Nocardioides</taxon>
    </lineage>
</organism>
<dbReference type="SUPFAM" id="SSF103473">
    <property type="entry name" value="MFS general substrate transporter"/>
    <property type="match status" value="1"/>
</dbReference>
<protein>
    <submittedName>
        <fullName evidence="10">MFS transporter</fullName>
    </submittedName>
</protein>
<feature type="transmembrane region" description="Helical" evidence="8">
    <location>
        <begin position="292"/>
        <end position="312"/>
    </location>
</feature>
<keyword evidence="5 8" id="KW-1133">Transmembrane helix</keyword>
<name>A0A5C4WTY9_9ACTN</name>
<keyword evidence="11" id="KW-1185">Reference proteome</keyword>
<evidence type="ECO:0000313" key="10">
    <source>
        <dbReference type="EMBL" id="TNM50839.1"/>
    </source>
</evidence>
<dbReference type="InterPro" id="IPR011701">
    <property type="entry name" value="MFS"/>
</dbReference>
<evidence type="ECO:0000256" key="6">
    <source>
        <dbReference type="ARBA" id="ARBA00023136"/>
    </source>
</evidence>
<sequence>MLMASSTAVVASVGAPLVPRIAAEQGVSLAGAQWILTVTFLSGAVTTPLLGRLGSGPGRRPVVLGGLAAVLVGCVLAAVPLGFGPMVAGRALQGLGLAVTPLAIAVARDVVPASRRPAVIAGLSVTTVAGAGLGYPIASLVVDRYGVSAAYWTGAVITAVTLACVAVVLPTGTRAQPGRTDVPGAILLAAGSGGLLLALSRANAWGPTSAVTLGVLAGSVLALVAWTRWTLGFERRPDRQPLVDLRLALRPGVVGPNATALVAGCGMYMLITLVVLAVQAPVSSGYGLGHDVTVAGVMLLPFSVASVLGSRLAGRRTGAASGDALLAVGCALFALGALVLAAVHDHLWGNVLAMSVGGLGSGCSFAAMPSLMMRFVPPSETGSAMAFNQILRYLGFSAGSALVVTILDVASDGGGTVTSSGFVTAAMAAVLVASVAAVVAVWSGRAVPSPAEALLSHPHPKEHSLVPTPHHPGPRADRRRRRVRRTGPGPRRLWRRQQWIRSLRRP</sequence>
<feature type="transmembrane region" description="Helical" evidence="8">
    <location>
        <begin position="349"/>
        <end position="369"/>
    </location>
</feature>
<dbReference type="Pfam" id="PF07690">
    <property type="entry name" value="MFS_1"/>
    <property type="match status" value="1"/>
</dbReference>
<evidence type="ECO:0000256" key="2">
    <source>
        <dbReference type="ARBA" id="ARBA00022448"/>
    </source>
</evidence>
<dbReference type="PROSITE" id="PS50850">
    <property type="entry name" value="MFS"/>
    <property type="match status" value="1"/>
</dbReference>
<proteinExistence type="predicted"/>
<dbReference type="PANTHER" id="PTHR42718">
    <property type="entry name" value="MAJOR FACILITATOR SUPERFAMILY MULTIDRUG TRANSPORTER MFSC"/>
    <property type="match status" value="1"/>
</dbReference>
<feature type="transmembrane region" description="Helical" evidence="8">
    <location>
        <begin position="324"/>
        <end position="343"/>
    </location>
</feature>
<feature type="transmembrane region" description="Helical" evidence="8">
    <location>
        <begin position="211"/>
        <end position="231"/>
    </location>
</feature>
<feature type="transmembrane region" description="Helical" evidence="8">
    <location>
        <begin position="252"/>
        <end position="280"/>
    </location>
</feature>
<gene>
    <name evidence="10" type="ORF">FHP29_00080</name>
</gene>
<feature type="transmembrane region" description="Helical" evidence="8">
    <location>
        <begin position="87"/>
        <end position="106"/>
    </location>
</feature>
<keyword evidence="3" id="KW-1003">Cell membrane</keyword>
<dbReference type="PANTHER" id="PTHR42718:SF46">
    <property type="entry name" value="BLR6921 PROTEIN"/>
    <property type="match status" value="1"/>
</dbReference>
<accession>A0A5C4WTY9</accession>
<dbReference type="InterPro" id="IPR036259">
    <property type="entry name" value="MFS_trans_sf"/>
</dbReference>
<dbReference type="InterPro" id="IPR020846">
    <property type="entry name" value="MFS_dom"/>
</dbReference>
<dbReference type="Gene3D" id="1.20.1250.20">
    <property type="entry name" value="MFS general substrate transporter like domains"/>
    <property type="match status" value="1"/>
</dbReference>
<evidence type="ECO:0000256" key="4">
    <source>
        <dbReference type="ARBA" id="ARBA00022692"/>
    </source>
</evidence>
<feature type="transmembrane region" description="Helical" evidence="8">
    <location>
        <begin position="422"/>
        <end position="442"/>
    </location>
</feature>
<evidence type="ECO:0000256" key="3">
    <source>
        <dbReference type="ARBA" id="ARBA00022475"/>
    </source>
</evidence>
<evidence type="ECO:0000313" key="11">
    <source>
        <dbReference type="Proteomes" id="UP000313231"/>
    </source>
</evidence>
<feature type="transmembrane region" description="Helical" evidence="8">
    <location>
        <begin position="390"/>
        <end position="410"/>
    </location>
</feature>
<comment type="subcellular location">
    <subcellularLocation>
        <location evidence="1">Cell membrane</location>
        <topology evidence="1">Multi-pass membrane protein</topology>
    </subcellularLocation>
</comment>
<evidence type="ECO:0000259" key="9">
    <source>
        <dbReference type="PROSITE" id="PS50850"/>
    </source>
</evidence>
<dbReference type="Proteomes" id="UP000313231">
    <property type="component" value="Unassembled WGS sequence"/>
</dbReference>
<dbReference type="GO" id="GO:0022857">
    <property type="term" value="F:transmembrane transporter activity"/>
    <property type="evidence" value="ECO:0007669"/>
    <property type="project" value="InterPro"/>
</dbReference>
<feature type="transmembrane region" description="Helical" evidence="8">
    <location>
        <begin position="62"/>
        <end position="81"/>
    </location>
</feature>
<evidence type="ECO:0000256" key="7">
    <source>
        <dbReference type="SAM" id="MobiDB-lite"/>
    </source>
</evidence>
<feature type="region of interest" description="Disordered" evidence="7">
    <location>
        <begin position="453"/>
        <end position="491"/>
    </location>
</feature>
<evidence type="ECO:0000256" key="8">
    <source>
        <dbReference type="SAM" id="Phobius"/>
    </source>
</evidence>
<keyword evidence="6 8" id="KW-0472">Membrane</keyword>
<dbReference type="OrthoDB" id="4484751at2"/>
<dbReference type="EMBL" id="VDMP01000006">
    <property type="protein sequence ID" value="TNM50839.1"/>
    <property type="molecule type" value="Genomic_DNA"/>
</dbReference>
<dbReference type="AlphaFoldDB" id="A0A5C4WTY9"/>
<feature type="transmembrane region" description="Helical" evidence="8">
    <location>
        <begin position="182"/>
        <end position="199"/>
    </location>
</feature>
<evidence type="ECO:0000256" key="5">
    <source>
        <dbReference type="ARBA" id="ARBA00022989"/>
    </source>
</evidence>
<dbReference type="GO" id="GO:0005886">
    <property type="term" value="C:plasma membrane"/>
    <property type="evidence" value="ECO:0007669"/>
    <property type="project" value="UniProtKB-SubCell"/>
</dbReference>
<feature type="transmembrane region" description="Helical" evidence="8">
    <location>
        <begin position="149"/>
        <end position="170"/>
    </location>
</feature>